<feature type="compositionally biased region" description="Basic residues" evidence="1">
    <location>
        <begin position="1"/>
        <end position="12"/>
    </location>
</feature>
<name>A0A6J4MDC0_9GAMM</name>
<evidence type="ECO:0000256" key="1">
    <source>
        <dbReference type="SAM" id="MobiDB-lite"/>
    </source>
</evidence>
<keyword evidence="2" id="KW-0326">Glycosidase</keyword>
<sequence>ARPRRSIARFHTARPAGLRTGAPEPRLTLRWTVLHRGPDHAHLLPPDVPGAGAESDERRLLPAPGRCGSGGLSPLPALPAGTLACGRLV</sequence>
<feature type="non-terminal residue" evidence="2">
    <location>
        <position position="1"/>
    </location>
</feature>
<feature type="region of interest" description="Disordered" evidence="1">
    <location>
        <begin position="41"/>
        <end position="74"/>
    </location>
</feature>
<keyword evidence="2" id="KW-0378">Hydrolase</keyword>
<dbReference type="EC" id="3.2.2.21" evidence="2"/>
<keyword evidence="2" id="KW-0489">Methyltransferase</keyword>
<reference evidence="2" key="1">
    <citation type="submission" date="2020-02" db="EMBL/GenBank/DDBJ databases">
        <authorList>
            <person name="Meier V. D."/>
        </authorList>
    </citation>
    <scope>NUCLEOTIDE SEQUENCE</scope>
    <source>
        <strain evidence="2">AVDCRST_MAG71</strain>
    </source>
</reference>
<dbReference type="EC" id="2.1.1.n11" evidence="2"/>
<accession>A0A6J4MDC0</accession>
<organism evidence="2">
    <name type="scientific">uncultured Lysobacter sp</name>
    <dbReference type="NCBI Taxonomy" id="271060"/>
    <lineage>
        <taxon>Bacteria</taxon>
        <taxon>Pseudomonadati</taxon>
        <taxon>Pseudomonadota</taxon>
        <taxon>Gammaproteobacteria</taxon>
        <taxon>Lysobacterales</taxon>
        <taxon>Lysobacteraceae</taxon>
        <taxon>Lysobacter</taxon>
        <taxon>environmental samples</taxon>
    </lineage>
</organism>
<feature type="non-terminal residue" evidence="2">
    <location>
        <position position="89"/>
    </location>
</feature>
<dbReference type="AlphaFoldDB" id="A0A6J4MDC0"/>
<dbReference type="EMBL" id="CADCUA010000716">
    <property type="protein sequence ID" value="CAA9354874.1"/>
    <property type="molecule type" value="Genomic_DNA"/>
</dbReference>
<dbReference type="GO" id="GO:0032259">
    <property type="term" value="P:methylation"/>
    <property type="evidence" value="ECO:0007669"/>
    <property type="project" value="UniProtKB-KW"/>
</dbReference>
<protein>
    <submittedName>
        <fullName evidence="2">Methylphosphotriester-DNA--protein-cysteine S-methyltransferase</fullName>
        <ecNumber evidence="2">2.1.1.n11</ecNumber>
        <ecNumber evidence="2">3.2.2.21</ecNumber>
    </submittedName>
</protein>
<dbReference type="GO" id="GO:0008168">
    <property type="term" value="F:methyltransferase activity"/>
    <property type="evidence" value="ECO:0007669"/>
    <property type="project" value="UniProtKB-KW"/>
</dbReference>
<evidence type="ECO:0000313" key="2">
    <source>
        <dbReference type="EMBL" id="CAA9354874.1"/>
    </source>
</evidence>
<feature type="region of interest" description="Disordered" evidence="1">
    <location>
        <begin position="1"/>
        <end position="23"/>
    </location>
</feature>
<keyword evidence="2" id="KW-0808">Transferase</keyword>
<dbReference type="GO" id="GO:0003905">
    <property type="term" value="F:alkylbase DNA N-glycosylase activity"/>
    <property type="evidence" value="ECO:0007669"/>
    <property type="project" value="UniProtKB-EC"/>
</dbReference>
<gene>
    <name evidence="2" type="ORF">AVDCRST_MAG71-2978</name>
</gene>
<proteinExistence type="predicted"/>